<evidence type="ECO:0000256" key="4">
    <source>
        <dbReference type="ARBA" id="ARBA00023033"/>
    </source>
</evidence>
<dbReference type="InterPro" id="IPR011251">
    <property type="entry name" value="Luciferase-like_dom"/>
</dbReference>
<evidence type="ECO:0000256" key="2">
    <source>
        <dbReference type="ARBA" id="ARBA00022643"/>
    </source>
</evidence>
<dbReference type="Gene3D" id="3.20.20.30">
    <property type="entry name" value="Luciferase-like domain"/>
    <property type="match status" value="1"/>
</dbReference>
<dbReference type="Proteomes" id="UP000603940">
    <property type="component" value="Unassembled WGS sequence"/>
</dbReference>
<keyword evidence="4" id="KW-0503">Monooxygenase</keyword>
<protein>
    <submittedName>
        <fullName evidence="6">LLM class flavin-dependent oxidoreductase</fullName>
    </submittedName>
</protein>
<dbReference type="RefSeq" id="WP_187780418.1">
    <property type="nucleotide sequence ID" value="NZ_JACTUZ010000142.1"/>
</dbReference>
<dbReference type="InterPro" id="IPR036661">
    <property type="entry name" value="Luciferase-like_sf"/>
</dbReference>
<dbReference type="PANTHER" id="PTHR42847:SF9">
    <property type="entry name" value="BLL6451 PROTEIN"/>
    <property type="match status" value="1"/>
</dbReference>
<accession>A0ABR7RC20</accession>
<reference evidence="6 7" key="1">
    <citation type="journal article" date="2009" name="Int. J. Syst. Evol. Microbiol.">
        <title>Transfer of Teichococcus ludipueritiae and Muricoccus roseus to the genus Roseomonas, as Roseomonas ludipueritiae comb. nov. and Roseomonas rosea comb. nov., respectively, and emended description of the genus Roseomonas.</title>
        <authorList>
            <person name="Sanchez-Porro C."/>
            <person name="Gallego V."/>
            <person name="Busse H.J."/>
            <person name="Kampfer P."/>
            <person name="Ventosa A."/>
        </authorList>
    </citation>
    <scope>NUCLEOTIDE SEQUENCE [LARGE SCALE GENOMIC DNA]</scope>
    <source>
        <strain evidence="6 7">DSM 14915</strain>
    </source>
</reference>
<evidence type="ECO:0000313" key="6">
    <source>
        <dbReference type="EMBL" id="MBC9179380.1"/>
    </source>
</evidence>
<keyword evidence="1" id="KW-0285">Flavoprotein</keyword>
<organism evidence="6 7">
    <name type="scientific">Pseudoroseomonas ludipueritiae</name>
    <dbReference type="NCBI Taxonomy" id="198093"/>
    <lineage>
        <taxon>Bacteria</taxon>
        <taxon>Pseudomonadati</taxon>
        <taxon>Pseudomonadota</taxon>
        <taxon>Alphaproteobacteria</taxon>
        <taxon>Acetobacterales</taxon>
        <taxon>Acetobacteraceae</taxon>
        <taxon>Pseudoroseomonas</taxon>
    </lineage>
</organism>
<name>A0ABR7RC20_9PROT</name>
<evidence type="ECO:0000256" key="3">
    <source>
        <dbReference type="ARBA" id="ARBA00023002"/>
    </source>
</evidence>
<evidence type="ECO:0000256" key="1">
    <source>
        <dbReference type="ARBA" id="ARBA00022630"/>
    </source>
</evidence>
<dbReference type="InterPro" id="IPR050172">
    <property type="entry name" value="SsuD_RutA_monooxygenase"/>
</dbReference>
<dbReference type="CDD" id="cd01094">
    <property type="entry name" value="Alkanesulfonate_monoxygenase"/>
    <property type="match status" value="1"/>
</dbReference>
<sequence length="368" mass="40021">MSASQNIEFIGMVQPRQQSEIHPAQGAAIDPGYLVASAQAHDEGGFDRILIGWYSNGPDGLLLATHAAAHTRKVGFLVAHRPGFQSPTTAARSFASLDQLSNGRAAIHVISGGDDTDQARDGDWLDKDARYARTDEYVSILKSIWTGEKPVDHQGEYYRIKGASPEVKTVQRPRPPIYFGGASDAALRVAGKHADVYALWGETQAQVREIVTRVRAEAAKHGRENDVRFSLSFRPILAETEEAAWAKAERILARVREVRGQAALGRGPSPQNTGSQRLLAAAAQGDRPEGRLYTAIARETGARGNTTALVGTPQQVAEAFLEYHALGVTTFLIRGFDPLEDAVDYGRELLPTTRRLVAERLAHKVAAE</sequence>
<feature type="domain" description="Luciferase-like" evidence="5">
    <location>
        <begin position="8"/>
        <end position="329"/>
    </location>
</feature>
<dbReference type="Pfam" id="PF00296">
    <property type="entry name" value="Bac_luciferase"/>
    <property type="match status" value="1"/>
</dbReference>
<gene>
    <name evidence="6" type="ORF">IBL25_20770</name>
</gene>
<dbReference type="SUPFAM" id="SSF51679">
    <property type="entry name" value="Bacterial luciferase-like"/>
    <property type="match status" value="1"/>
</dbReference>
<evidence type="ECO:0000259" key="5">
    <source>
        <dbReference type="Pfam" id="PF00296"/>
    </source>
</evidence>
<dbReference type="PANTHER" id="PTHR42847">
    <property type="entry name" value="ALKANESULFONATE MONOOXYGENASE"/>
    <property type="match status" value="1"/>
</dbReference>
<keyword evidence="7" id="KW-1185">Reference proteome</keyword>
<comment type="caution">
    <text evidence="6">The sequence shown here is derived from an EMBL/GenBank/DDBJ whole genome shotgun (WGS) entry which is preliminary data.</text>
</comment>
<dbReference type="EMBL" id="JACTUZ010000142">
    <property type="protein sequence ID" value="MBC9179380.1"/>
    <property type="molecule type" value="Genomic_DNA"/>
</dbReference>
<keyword evidence="2" id="KW-0288">FMN</keyword>
<proteinExistence type="predicted"/>
<evidence type="ECO:0000313" key="7">
    <source>
        <dbReference type="Proteomes" id="UP000603940"/>
    </source>
</evidence>
<keyword evidence="3" id="KW-0560">Oxidoreductase</keyword>